<organism evidence="11 12">
    <name type="scientific">Callorhinchus milii</name>
    <name type="common">Ghost shark</name>
    <dbReference type="NCBI Taxonomy" id="7868"/>
    <lineage>
        <taxon>Eukaryota</taxon>
        <taxon>Metazoa</taxon>
        <taxon>Chordata</taxon>
        <taxon>Craniata</taxon>
        <taxon>Vertebrata</taxon>
        <taxon>Chondrichthyes</taxon>
        <taxon>Holocephali</taxon>
        <taxon>Chimaeriformes</taxon>
        <taxon>Callorhinchidae</taxon>
        <taxon>Callorhinchus</taxon>
    </lineage>
</organism>
<protein>
    <recommendedName>
        <fullName evidence="10">G-protein coupled receptors family 1 profile domain-containing protein</fullName>
    </recommendedName>
</protein>
<keyword evidence="6 9" id="KW-0472">Membrane</keyword>
<name>A0A4W3HUC4_CALMI</name>
<sequence>MYDYVCDFPAAITVTIVVLAQGMCGLSKCITRYLIAMAVADLLVILIDVILLETLVLHLPYLPVFHTPVCRLHLVLYFIIIESSVWLTVAFTFDRFIAICCPQLKTKYCTERTAGVVIWTICAFSCVENIPVYFIYQPQLVINGQPWYCSVKPSFYVFPVWRAFAWLDIIQTPLLPFIFIVLFNTLTIRQVLVASSVRQGLRGVANGRDKEMESRKKSIILLFTISGTCLAVLLSLVITISHSHTDTCCIRNLNRIYWNIIGIYIGILGSVVDCPPPMVWRERRGT</sequence>
<feature type="transmembrane region" description="Helical" evidence="9">
    <location>
        <begin position="33"/>
        <end position="52"/>
    </location>
</feature>
<feature type="transmembrane region" description="Helical" evidence="9">
    <location>
        <begin position="72"/>
        <end position="93"/>
    </location>
</feature>
<reference evidence="12" key="1">
    <citation type="journal article" date="2006" name="Science">
        <title>Ancient noncoding elements conserved in the human genome.</title>
        <authorList>
            <person name="Venkatesh B."/>
            <person name="Kirkness E.F."/>
            <person name="Loh Y.H."/>
            <person name="Halpern A.L."/>
            <person name="Lee A.P."/>
            <person name="Johnson J."/>
            <person name="Dandona N."/>
            <person name="Viswanathan L.D."/>
            <person name="Tay A."/>
            <person name="Venter J.C."/>
            <person name="Strausberg R.L."/>
            <person name="Brenner S."/>
        </authorList>
    </citation>
    <scope>NUCLEOTIDE SEQUENCE [LARGE SCALE GENOMIC DNA]</scope>
</reference>
<evidence type="ECO:0000256" key="1">
    <source>
        <dbReference type="ARBA" id="ARBA00004651"/>
    </source>
</evidence>
<evidence type="ECO:0000256" key="7">
    <source>
        <dbReference type="ARBA" id="ARBA00023170"/>
    </source>
</evidence>
<feature type="transmembrane region" description="Helical" evidence="9">
    <location>
        <begin position="6"/>
        <end position="26"/>
    </location>
</feature>
<dbReference type="GeneTree" id="ENSGT00970000196759"/>
<evidence type="ECO:0000256" key="6">
    <source>
        <dbReference type="ARBA" id="ARBA00023136"/>
    </source>
</evidence>
<evidence type="ECO:0000313" key="12">
    <source>
        <dbReference type="Proteomes" id="UP000314986"/>
    </source>
</evidence>
<keyword evidence="4 9" id="KW-1133">Transmembrane helix</keyword>
<evidence type="ECO:0000256" key="2">
    <source>
        <dbReference type="ARBA" id="ARBA00022475"/>
    </source>
</evidence>
<evidence type="ECO:0000313" key="11">
    <source>
        <dbReference type="Ensembl" id="ENSCMIP00000012699.1"/>
    </source>
</evidence>
<dbReference type="PRINTS" id="PR00237">
    <property type="entry name" value="GPCRRHODOPSN"/>
</dbReference>
<dbReference type="InterPro" id="IPR017452">
    <property type="entry name" value="GPCR_Rhodpsn_7TM"/>
</dbReference>
<feature type="transmembrane region" description="Helical" evidence="9">
    <location>
        <begin position="174"/>
        <end position="197"/>
    </location>
</feature>
<accession>A0A4W3HUC4</accession>
<reference evidence="11" key="4">
    <citation type="submission" date="2025-08" db="UniProtKB">
        <authorList>
            <consortium name="Ensembl"/>
        </authorList>
    </citation>
    <scope>IDENTIFICATION</scope>
</reference>
<feature type="transmembrane region" description="Helical" evidence="9">
    <location>
        <begin position="256"/>
        <end position="274"/>
    </location>
</feature>
<dbReference type="InParanoid" id="A0A4W3HUC4"/>
<dbReference type="PANTHER" id="PTHR46272:SF6">
    <property type="entry name" value="G-PROTEIN COUPLED RECEPTOR 139-RELATED"/>
    <property type="match status" value="1"/>
</dbReference>
<dbReference type="PROSITE" id="PS50262">
    <property type="entry name" value="G_PROTEIN_RECEP_F1_2"/>
    <property type="match status" value="1"/>
</dbReference>
<keyword evidence="7" id="KW-0675">Receptor</keyword>
<evidence type="ECO:0000256" key="4">
    <source>
        <dbReference type="ARBA" id="ARBA00022989"/>
    </source>
</evidence>
<reference evidence="12" key="2">
    <citation type="journal article" date="2007" name="PLoS Biol.">
        <title>Survey sequencing and comparative analysis of the elephant shark (Callorhinchus milii) genome.</title>
        <authorList>
            <person name="Venkatesh B."/>
            <person name="Kirkness E.F."/>
            <person name="Loh Y.H."/>
            <person name="Halpern A.L."/>
            <person name="Lee A.P."/>
            <person name="Johnson J."/>
            <person name="Dandona N."/>
            <person name="Viswanathan L.D."/>
            <person name="Tay A."/>
            <person name="Venter J.C."/>
            <person name="Strausberg R.L."/>
            <person name="Brenner S."/>
        </authorList>
    </citation>
    <scope>NUCLEOTIDE SEQUENCE [LARGE SCALE GENOMIC DNA]</scope>
</reference>
<evidence type="ECO:0000259" key="10">
    <source>
        <dbReference type="PROSITE" id="PS50262"/>
    </source>
</evidence>
<dbReference type="AlphaFoldDB" id="A0A4W3HUC4"/>
<keyword evidence="3 9" id="KW-0812">Transmembrane</keyword>
<keyword evidence="12" id="KW-1185">Reference proteome</keyword>
<dbReference type="Gene3D" id="1.20.1070.10">
    <property type="entry name" value="Rhodopsin 7-helix transmembrane proteins"/>
    <property type="match status" value="1"/>
</dbReference>
<dbReference type="InterPro" id="IPR052477">
    <property type="entry name" value="Orphan_GPCR1"/>
</dbReference>
<dbReference type="Proteomes" id="UP000314986">
    <property type="component" value="Unassembled WGS sequence"/>
</dbReference>
<dbReference type="SUPFAM" id="SSF81321">
    <property type="entry name" value="Family A G protein-coupled receptor-like"/>
    <property type="match status" value="1"/>
</dbReference>
<dbReference type="PANTHER" id="PTHR46272">
    <property type="entry name" value="G_PROTEIN_RECEP_F1_2 DOMAIN-CONTAINING PROTEIN"/>
    <property type="match status" value="1"/>
</dbReference>
<evidence type="ECO:0000256" key="8">
    <source>
        <dbReference type="ARBA" id="ARBA00023224"/>
    </source>
</evidence>
<dbReference type="GO" id="GO:0005886">
    <property type="term" value="C:plasma membrane"/>
    <property type="evidence" value="ECO:0007669"/>
    <property type="project" value="UniProtKB-SubCell"/>
</dbReference>
<keyword evidence="2" id="KW-1003">Cell membrane</keyword>
<reference evidence="11" key="5">
    <citation type="submission" date="2025-09" db="UniProtKB">
        <authorList>
            <consortium name="Ensembl"/>
        </authorList>
    </citation>
    <scope>IDENTIFICATION</scope>
</reference>
<evidence type="ECO:0000256" key="9">
    <source>
        <dbReference type="SAM" id="Phobius"/>
    </source>
</evidence>
<dbReference type="OMA" id="TISHSHT"/>
<feature type="transmembrane region" description="Helical" evidence="9">
    <location>
        <begin position="218"/>
        <end position="241"/>
    </location>
</feature>
<keyword evidence="8" id="KW-0807">Transducer</keyword>
<reference evidence="12" key="3">
    <citation type="journal article" date="2014" name="Nature">
        <title>Elephant shark genome provides unique insights into gnathostome evolution.</title>
        <authorList>
            <consortium name="International Elephant Shark Genome Sequencing Consortium"/>
            <person name="Venkatesh B."/>
            <person name="Lee A.P."/>
            <person name="Ravi V."/>
            <person name="Maurya A.K."/>
            <person name="Lian M.M."/>
            <person name="Swann J.B."/>
            <person name="Ohta Y."/>
            <person name="Flajnik M.F."/>
            <person name="Sutoh Y."/>
            <person name="Kasahara M."/>
            <person name="Hoon S."/>
            <person name="Gangu V."/>
            <person name="Roy S.W."/>
            <person name="Irimia M."/>
            <person name="Korzh V."/>
            <person name="Kondrychyn I."/>
            <person name="Lim Z.W."/>
            <person name="Tay B.H."/>
            <person name="Tohari S."/>
            <person name="Kong K.W."/>
            <person name="Ho S."/>
            <person name="Lorente-Galdos B."/>
            <person name="Quilez J."/>
            <person name="Marques-Bonet T."/>
            <person name="Raney B.J."/>
            <person name="Ingham P.W."/>
            <person name="Tay A."/>
            <person name="Hillier L.W."/>
            <person name="Minx P."/>
            <person name="Boehm T."/>
            <person name="Wilson R.K."/>
            <person name="Brenner S."/>
            <person name="Warren W.C."/>
        </authorList>
    </citation>
    <scope>NUCLEOTIDE SEQUENCE [LARGE SCALE GENOMIC DNA]</scope>
</reference>
<evidence type="ECO:0000256" key="5">
    <source>
        <dbReference type="ARBA" id="ARBA00023040"/>
    </source>
</evidence>
<dbReference type="GO" id="GO:0004930">
    <property type="term" value="F:G protein-coupled receptor activity"/>
    <property type="evidence" value="ECO:0007669"/>
    <property type="project" value="UniProtKB-KW"/>
</dbReference>
<comment type="subcellular location">
    <subcellularLocation>
        <location evidence="1">Cell membrane</location>
        <topology evidence="1">Multi-pass membrane protein</topology>
    </subcellularLocation>
</comment>
<dbReference type="InterPro" id="IPR000276">
    <property type="entry name" value="GPCR_Rhodpsn"/>
</dbReference>
<feature type="domain" description="G-protein coupled receptors family 1 profile" evidence="10">
    <location>
        <begin position="10"/>
        <end position="280"/>
    </location>
</feature>
<feature type="transmembrane region" description="Helical" evidence="9">
    <location>
        <begin position="114"/>
        <end position="136"/>
    </location>
</feature>
<dbReference type="Ensembl" id="ENSCMIT00000012987.1">
    <property type="protein sequence ID" value="ENSCMIP00000012699.1"/>
    <property type="gene ID" value="ENSCMIG00000006439.1"/>
</dbReference>
<evidence type="ECO:0000256" key="3">
    <source>
        <dbReference type="ARBA" id="ARBA00022692"/>
    </source>
</evidence>
<dbReference type="Pfam" id="PF00001">
    <property type="entry name" value="7tm_1"/>
    <property type="match status" value="1"/>
</dbReference>
<keyword evidence="5" id="KW-0297">G-protein coupled receptor</keyword>
<proteinExistence type="predicted"/>